<evidence type="ECO:0000256" key="1">
    <source>
        <dbReference type="SAM" id="SignalP"/>
    </source>
</evidence>
<organism evidence="2 3">
    <name type="scientific">Hymenobacter elongatus</name>
    <dbReference type="NCBI Taxonomy" id="877208"/>
    <lineage>
        <taxon>Bacteria</taxon>
        <taxon>Pseudomonadati</taxon>
        <taxon>Bacteroidota</taxon>
        <taxon>Cytophagia</taxon>
        <taxon>Cytophagales</taxon>
        <taxon>Hymenobacteraceae</taxon>
        <taxon>Hymenobacter</taxon>
    </lineage>
</organism>
<gene>
    <name evidence="2" type="ORF">E5J99_11385</name>
</gene>
<reference evidence="2 3" key="1">
    <citation type="submission" date="2019-04" db="EMBL/GenBank/DDBJ databases">
        <authorList>
            <person name="Feng G."/>
            <person name="Zhang J."/>
            <person name="Zhu H."/>
        </authorList>
    </citation>
    <scope>NUCLEOTIDE SEQUENCE [LARGE SCALE GENOMIC DNA]</scope>
    <source>
        <strain evidence="2 3">JCM 17223</strain>
    </source>
</reference>
<accession>A0A4Z0PJT7</accession>
<dbReference type="RefSeq" id="WP_135497932.1">
    <property type="nucleotide sequence ID" value="NZ_SRLD01000020.1"/>
</dbReference>
<dbReference type="OrthoDB" id="5873496at2"/>
<keyword evidence="3" id="KW-1185">Reference proteome</keyword>
<protein>
    <submittedName>
        <fullName evidence="2">Uncharacterized protein</fullName>
    </submittedName>
</protein>
<evidence type="ECO:0000313" key="3">
    <source>
        <dbReference type="Proteomes" id="UP000297739"/>
    </source>
</evidence>
<keyword evidence="1" id="KW-0732">Signal</keyword>
<dbReference type="Proteomes" id="UP000297739">
    <property type="component" value="Unassembled WGS sequence"/>
</dbReference>
<feature type="chain" id="PRO_5021326264" evidence="1">
    <location>
        <begin position="24"/>
        <end position="130"/>
    </location>
</feature>
<evidence type="ECO:0000313" key="2">
    <source>
        <dbReference type="EMBL" id="TGE15794.1"/>
    </source>
</evidence>
<dbReference type="AlphaFoldDB" id="A0A4Z0PJT7"/>
<comment type="caution">
    <text evidence="2">The sequence shown here is derived from an EMBL/GenBank/DDBJ whole genome shotgun (WGS) entry which is preliminary data.</text>
</comment>
<feature type="signal peptide" evidence="1">
    <location>
        <begin position="1"/>
        <end position="23"/>
    </location>
</feature>
<dbReference type="EMBL" id="SRLD01000020">
    <property type="protein sequence ID" value="TGE15794.1"/>
    <property type="molecule type" value="Genomic_DNA"/>
</dbReference>
<proteinExistence type="predicted"/>
<sequence length="130" mass="14448">MKKLLFPALLLSLLAARPTASVAQTTNLLNASRYEYCELLKTDFLNDPTKTKGGDIYVDFGYGYEKLGDSDMAKREVGKLEVFSTPLSTLNYMGKLGWEVVQLYSLPNGIKNQQATHILLRRLTTASGPK</sequence>
<name>A0A4Z0PJT7_9BACT</name>